<keyword evidence="5" id="KW-0349">Heme</keyword>
<dbReference type="OrthoDB" id="9791652at2"/>
<feature type="transmembrane region" description="Helical" evidence="13">
    <location>
        <begin position="20"/>
        <end position="40"/>
    </location>
</feature>
<dbReference type="GO" id="GO:0009055">
    <property type="term" value="F:electron transfer activity"/>
    <property type="evidence" value="ECO:0007669"/>
    <property type="project" value="TreeGrafter"/>
</dbReference>
<evidence type="ECO:0000256" key="9">
    <source>
        <dbReference type="ARBA" id="ARBA00022989"/>
    </source>
</evidence>
<comment type="subcellular location">
    <subcellularLocation>
        <location evidence="1">Cell membrane</location>
    </subcellularLocation>
</comment>
<evidence type="ECO:0000256" key="3">
    <source>
        <dbReference type="ARBA" id="ARBA00022448"/>
    </source>
</evidence>
<evidence type="ECO:0000256" key="10">
    <source>
        <dbReference type="ARBA" id="ARBA00023004"/>
    </source>
</evidence>
<proteinExistence type="inferred from homology"/>
<feature type="region of interest" description="Disordered" evidence="12">
    <location>
        <begin position="326"/>
        <end position="357"/>
    </location>
</feature>
<gene>
    <name evidence="15" type="ORF">FL622_11190</name>
</gene>
<keyword evidence="3" id="KW-0813">Transport</keyword>
<evidence type="ECO:0000256" key="8">
    <source>
        <dbReference type="ARBA" id="ARBA00022982"/>
    </source>
</evidence>
<dbReference type="GO" id="GO:0046872">
    <property type="term" value="F:metal ion binding"/>
    <property type="evidence" value="ECO:0007669"/>
    <property type="project" value="UniProtKB-KW"/>
</dbReference>
<organism evidence="15 16">
    <name type="scientific">Trichloromonas acetexigens</name>
    <dbReference type="NCBI Taxonomy" id="38815"/>
    <lineage>
        <taxon>Bacteria</taxon>
        <taxon>Pseudomonadati</taxon>
        <taxon>Thermodesulfobacteriota</taxon>
        <taxon>Desulfuromonadia</taxon>
        <taxon>Desulfuromonadales</taxon>
        <taxon>Trichloromonadaceae</taxon>
        <taxon>Trichloromonas</taxon>
    </lineage>
</organism>
<evidence type="ECO:0000256" key="4">
    <source>
        <dbReference type="ARBA" id="ARBA00022475"/>
    </source>
</evidence>
<comment type="similarity">
    <text evidence="2">Belongs to the NapC/NirT/NrfH family.</text>
</comment>
<keyword evidence="16" id="KW-1185">Reference proteome</keyword>
<dbReference type="RefSeq" id="WP_092058300.1">
    <property type="nucleotide sequence ID" value="NZ_FOJJ01000039.1"/>
</dbReference>
<dbReference type="GO" id="GO:0005886">
    <property type="term" value="C:plasma membrane"/>
    <property type="evidence" value="ECO:0007669"/>
    <property type="project" value="UniProtKB-SubCell"/>
</dbReference>
<name>A0A550JBX2_9BACT</name>
<dbReference type="EMBL" id="VJVV01000007">
    <property type="protein sequence ID" value="TRO80643.1"/>
    <property type="molecule type" value="Genomic_DNA"/>
</dbReference>
<evidence type="ECO:0000256" key="6">
    <source>
        <dbReference type="ARBA" id="ARBA00022692"/>
    </source>
</evidence>
<evidence type="ECO:0000256" key="2">
    <source>
        <dbReference type="ARBA" id="ARBA00007395"/>
    </source>
</evidence>
<evidence type="ECO:0000256" key="1">
    <source>
        <dbReference type="ARBA" id="ARBA00004236"/>
    </source>
</evidence>
<protein>
    <recommendedName>
        <fullName evidence="14">NapC/NirT cytochrome c N-terminal domain-containing protein</fullName>
    </recommendedName>
</protein>
<dbReference type="InterPro" id="IPR038266">
    <property type="entry name" value="NapC/NirT_cytc_sf"/>
</dbReference>
<keyword evidence="10" id="KW-0408">Iron</keyword>
<evidence type="ECO:0000313" key="16">
    <source>
        <dbReference type="Proteomes" id="UP000317155"/>
    </source>
</evidence>
<evidence type="ECO:0000256" key="7">
    <source>
        <dbReference type="ARBA" id="ARBA00022723"/>
    </source>
</evidence>
<evidence type="ECO:0000313" key="15">
    <source>
        <dbReference type="EMBL" id="TRO80643.1"/>
    </source>
</evidence>
<comment type="caution">
    <text evidence="15">The sequence shown here is derived from an EMBL/GenBank/DDBJ whole genome shotgun (WGS) entry which is preliminary data.</text>
</comment>
<feature type="domain" description="NapC/NirT cytochrome c N-terminal" evidence="14">
    <location>
        <begin position="107"/>
        <end position="196"/>
    </location>
</feature>
<keyword evidence="8" id="KW-0249">Electron transport</keyword>
<feature type="transmembrane region" description="Helical" evidence="13">
    <location>
        <begin position="108"/>
        <end position="128"/>
    </location>
</feature>
<dbReference type="AlphaFoldDB" id="A0A550JBX2"/>
<dbReference type="InterPro" id="IPR051174">
    <property type="entry name" value="Cytochrome_c-type_ET"/>
</dbReference>
<evidence type="ECO:0000256" key="12">
    <source>
        <dbReference type="SAM" id="MobiDB-lite"/>
    </source>
</evidence>
<evidence type="ECO:0000256" key="5">
    <source>
        <dbReference type="ARBA" id="ARBA00022617"/>
    </source>
</evidence>
<accession>A0A550JBX2</accession>
<dbReference type="Proteomes" id="UP000317155">
    <property type="component" value="Unassembled WGS sequence"/>
</dbReference>
<reference evidence="15 16" key="1">
    <citation type="submission" date="2019-07" db="EMBL/GenBank/DDBJ databases">
        <title>Insights of Desulfuromonas acetexigens electromicrobiology.</title>
        <authorList>
            <person name="Katuri K."/>
            <person name="Sapireddy V."/>
            <person name="Shaw D.R."/>
            <person name="Saikaly P."/>
        </authorList>
    </citation>
    <scope>NUCLEOTIDE SEQUENCE [LARGE SCALE GENOMIC DNA]</scope>
    <source>
        <strain evidence="15 16">2873</strain>
    </source>
</reference>
<evidence type="ECO:0000259" key="14">
    <source>
        <dbReference type="Pfam" id="PF03264"/>
    </source>
</evidence>
<keyword evidence="6 13" id="KW-0812">Transmembrane</keyword>
<dbReference type="InterPro" id="IPR036280">
    <property type="entry name" value="Multihaem_cyt_sf"/>
</dbReference>
<keyword evidence="4" id="KW-1003">Cell membrane</keyword>
<dbReference type="SUPFAM" id="SSF48695">
    <property type="entry name" value="Multiheme cytochromes"/>
    <property type="match status" value="1"/>
</dbReference>
<evidence type="ECO:0000256" key="11">
    <source>
        <dbReference type="ARBA" id="ARBA00023136"/>
    </source>
</evidence>
<keyword evidence="11 13" id="KW-0472">Membrane</keyword>
<keyword evidence="7" id="KW-0479">Metal-binding</keyword>
<feature type="transmembrane region" description="Helical" evidence="13">
    <location>
        <begin position="52"/>
        <end position="78"/>
    </location>
</feature>
<dbReference type="Gene3D" id="1.10.3820.10">
    <property type="entry name" value="Di-heme elbow motif domain"/>
    <property type="match status" value="1"/>
</dbReference>
<keyword evidence="9 13" id="KW-1133">Transmembrane helix</keyword>
<dbReference type="InterPro" id="IPR005126">
    <property type="entry name" value="NapC/NirT_cyt_c_N"/>
</dbReference>
<dbReference type="Pfam" id="PF03264">
    <property type="entry name" value="Cytochrom_NNT"/>
    <property type="match status" value="1"/>
</dbReference>
<sequence>MKRLSEIVGAFTRGIARSRVSLIGAMIVTASAPFLFGAIFYDVLFHIDNTYIAGAIYMLLGPAFIGGLILVFLGLFFFKGKEEVRLFTLDYLRDYFTDPHKFNRMRKLVFFAVFLTGINILIVSLLGYRTYHYMESVAFCGEFCHTVMNPERTAYLNSPHSRVTCVECHIGAGADWFVKSKISGARQLFAVALNTYPRPIATPVHGLRPARDTCEECHRPEMFHGDKLVIKDKFLEDEQNTNVKTVLLMKVGSAGDRTSSSHGIHWHVAAENKIFYRPSDHSRMKIPEVIQAAEDGSLLVYRSSEANAELQASGKAGLQSLRSEQVAVADSGQSHPASRAASGRWIAGPKGKQSERPPEVKDIRAYAEQGGYVMEDLREMDCIDCHNRPTHIYLPPGVAVDNQIMSGQIDVSIPYIKKKAMEVVLREYSSQDQAKETIAAEIREFYGTNYPQVSAEALERSIAGIQQAYAENVFPEMNIQWGTYTNHLGHNDDVGCFRCHDEDHETETGEVISMDCDTCHTILAEDEADPEILRTLSGG</sequence>
<dbReference type="PANTHER" id="PTHR30333:SF1">
    <property type="entry name" value="CYTOCHROME C-TYPE PROTEIN NAPC"/>
    <property type="match status" value="1"/>
</dbReference>
<dbReference type="GO" id="GO:0009061">
    <property type="term" value="P:anaerobic respiration"/>
    <property type="evidence" value="ECO:0007669"/>
    <property type="project" value="TreeGrafter"/>
</dbReference>
<evidence type="ECO:0000256" key="13">
    <source>
        <dbReference type="SAM" id="Phobius"/>
    </source>
</evidence>
<dbReference type="PANTHER" id="PTHR30333">
    <property type="entry name" value="CYTOCHROME C-TYPE PROTEIN"/>
    <property type="match status" value="1"/>
</dbReference>